<evidence type="ECO:0000313" key="1">
    <source>
        <dbReference type="EMBL" id="APU69536.1"/>
    </source>
</evidence>
<dbReference type="STRING" id="1229726.GRFL_2812"/>
<dbReference type="AlphaFoldDB" id="A0A1L7I7G6"/>
<dbReference type="KEGG" id="gfl:GRFL_2812"/>
<dbReference type="Proteomes" id="UP000186230">
    <property type="component" value="Chromosome"/>
</dbReference>
<proteinExistence type="predicted"/>
<sequence length="117" mass="13507">MKKFKDVDEYIKSFPKPIQIILEKIRATILENAPGAIELISYNMPGYKLNKKPLVYFAAYNKHIGLYATPSGHKEFEEKLSEYKQGKGSVQFPLDKDIPYHLIADIVKFRVKETKSN</sequence>
<keyword evidence="2" id="KW-1185">Reference proteome</keyword>
<dbReference type="Gene3D" id="3.90.1150.200">
    <property type="match status" value="1"/>
</dbReference>
<organism evidence="1 2">
    <name type="scientific">Christiangramia flava JLT2011</name>
    <dbReference type="NCBI Taxonomy" id="1229726"/>
    <lineage>
        <taxon>Bacteria</taxon>
        <taxon>Pseudomonadati</taxon>
        <taxon>Bacteroidota</taxon>
        <taxon>Flavobacteriia</taxon>
        <taxon>Flavobacteriales</taxon>
        <taxon>Flavobacteriaceae</taxon>
        <taxon>Christiangramia</taxon>
    </lineage>
</organism>
<dbReference type="Pfam" id="PF08818">
    <property type="entry name" value="DUF1801"/>
    <property type="match status" value="1"/>
</dbReference>
<reference evidence="1 2" key="1">
    <citation type="submission" date="2016-07" db="EMBL/GenBank/DDBJ databases">
        <title>Multi-omics approach to identify versatile polysaccharide utilization systems of a marine flavobacterium Gramella flava.</title>
        <authorList>
            <person name="Tang K."/>
        </authorList>
    </citation>
    <scope>NUCLEOTIDE SEQUENCE [LARGE SCALE GENOMIC DNA]</scope>
    <source>
        <strain evidence="1 2">JLT2011</strain>
    </source>
</reference>
<gene>
    <name evidence="1" type="ORF">GRFL_2812</name>
</gene>
<name>A0A1L7I7G6_9FLAO</name>
<evidence type="ECO:0000313" key="2">
    <source>
        <dbReference type="Proteomes" id="UP000186230"/>
    </source>
</evidence>
<accession>A0A1L7I7G6</accession>
<dbReference type="InterPro" id="IPR014922">
    <property type="entry name" value="YdhG-like"/>
</dbReference>
<dbReference type="EMBL" id="CP016359">
    <property type="protein sequence ID" value="APU69536.1"/>
    <property type="molecule type" value="Genomic_DNA"/>
</dbReference>
<dbReference type="SUPFAM" id="SSF159888">
    <property type="entry name" value="YdhG-like"/>
    <property type="match status" value="1"/>
</dbReference>
<dbReference type="RefSeq" id="WP_083645193.1">
    <property type="nucleotide sequence ID" value="NZ_AMRU01000015.1"/>
</dbReference>
<dbReference type="OrthoDB" id="115213at2"/>
<protein>
    <submittedName>
        <fullName evidence="1">Uncharacterized protein</fullName>
    </submittedName>
</protein>